<gene>
    <name evidence="2" type="ORF">V8G54_009177</name>
</gene>
<protein>
    <submittedName>
        <fullName evidence="2">Uncharacterized protein</fullName>
    </submittedName>
</protein>
<dbReference type="EMBL" id="CP144698">
    <property type="protein sequence ID" value="WVZ16195.1"/>
    <property type="molecule type" value="Genomic_DNA"/>
</dbReference>
<name>A0AAQ3NVM0_VIGMU</name>
<evidence type="ECO:0000256" key="1">
    <source>
        <dbReference type="SAM" id="MobiDB-lite"/>
    </source>
</evidence>
<dbReference type="Proteomes" id="UP001374535">
    <property type="component" value="Chromosome 3"/>
</dbReference>
<reference evidence="2 3" key="1">
    <citation type="journal article" date="2023" name="Life. Sci Alliance">
        <title>Evolutionary insights into 3D genome organization and epigenetic landscape of Vigna mungo.</title>
        <authorList>
            <person name="Junaid A."/>
            <person name="Singh B."/>
            <person name="Bhatia S."/>
        </authorList>
    </citation>
    <scope>NUCLEOTIDE SEQUENCE [LARGE SCALE GENOMIC DNA]</scope>
    <source>
        <strain evidence="2">Urdbean</strain>
    </source>
</reference>
<keyword evidence="3" id="KW-1185">Reference proteome</keyword>
<sequence length="127" mass="14327">MVLSSCTEKRGSREDPTAGDDSGDEQRHRLDLGSRLVVMGFVDDGGNDGISELGSVSREEEGEKIWRRGQRRLWWRLGSPATSLTRRRISLRWPSGRLAAAYSRRRRTLPLAAFRRETSGLVSRVAE</sequence>
<dbReference type="AlphaFoldDB" id="A0AAQ3NVM0"/>
<evidence type="ECO:0000313" key="3">
    <source>
        <dbReference type="Proteomes" id="UP001374535"/>
    </source>
</evidence>
<organism evidence="2 3">
    <name type="scientific">Vigna mungo</name>
    <name type="common">Black gram</name>
    <name type="synonym">Phaseolus mungo</name>
    <dbReference type="NCBI Taxonomy" id="3915"/>
    <lineage>
        <taxon>Eukaryota</taxon>
        <taxon>Viridiplantae</taxon>
        <taxon>Streptophyta</taxon>
        <taxon>Embryophyta</taxon>
        <taxon>Tracheophyta</taxon>
        <taxon>Spermatophyta</taxon>
        <taxon>Magnoliopsida</taxon>
        <taxon>eudicotyledons</taxon>
        <taxon>Gunneridae</taxon>
        <taxon>Pentapetalae</taxon>
        <taxon>rosids</taxon>
        <taxon>fabids</taxon>
        <taxon>Fabales</taxon>
        <taxon>Fabaceae</taxon>
        <taxon>Papilionoideae</taxon>
        <taxon>50 kb inversion clade</taxon>
        <taxon>NPAAA clade</taxon>
        <taxon>indigoferoid/millettioid clade</taxon>
        <taxon>Phaseoleae</taxon>
        <taxon>Vigna</taxon>
    </lineage>
</organism>
<proteinExistence type="predicted"/>
<feature type="region of interest" description="Disordered" evidence="1">
    <location>
        <begin position="1"/>
        <end position="29"/>
    </location>
</feature>
<evidence type="ECO:0000313" key="2">
    <source>
        <dbReference type="EMBL" id="WVZ16195.1"/>
    </source>
</evidence>
<accession>A0AAQ3NVM0</accession>
<feature type="compositionally biased region" description="Basic and acidic residues" evidence="1">
    <location>
        <begin position="7"/>
        <end position="16"/>
    </location>
</feature>